<dbReference type="RefSeq" id="WP_382407314.1">
    <property type="nucleotide sequence ID" value="NZ_JBHSGU010000002.1"/>
</dbReference>
<dbReference type="InterPro" id="IPR001173">
    <property type="entry name" value="Glyco_trans_2-like"/>
</dbReference>
<proteinExistence type="predicted"/>
<evidence type="ECO:0000313" key="4">
    <source>
        <dbReference type="Proteomes" id="UP001595897"/>
    </source>
</evidence>
<dbReference type="PANTHER" id="PTHR22916">
    <property type="entry name" value="GLYCOSYLTRANSFERASE"/>
    <property type="match status" value="1"/>
</dbReference>
<dbReference type="CDD" id="cd00761">
    <property type="entry name" value="Glyco_tranf_GTA_type"/>
    <property type="match status" value="1"/>
</dbReference>
<dbReference type="Proteomes" id="UP001595897">
    <property type="component" value="Unassembled WGS sequence"/>
</dbReference>
<reference evidence="4" key="1">
    <citation type="journal article" date="2019" name="Int. J. Syst. Evol. Microbiol.">
        <title>The Global Catalogue of Microorganisms (GCM) 10K type strain sequencing project: providing services to taxonomists for standard genome sequencing and annotation.</title>
        <authorList>
            <consortium name="The Broad Institute Genomics Platform"/>
            <consortium name="The Broad Institute Genome Sequencing Center for Infectious Disease"/>
            <person name="Wu L."/>
            <person name="Ma J."/>
        </authorList>
    </citation>
    <scope>NUCLEOTIDE SEQUENCE [LARGE SCALE GENOMIC DNA]</scope>
    <source>
        <strain evidence="4">KACC 12507</strain>
    </source>
</reference>
<dbReference type="Gene3D" id="3.90.550.10">
    <property type="entry name" value="Spore Coat Polysaccharide Biosynthesis Protein SpsA, Chain A"/>
    <property type="match status" value="1"/>
</dbReference>
<gene>
    <name evidence="3" type="ORF">ACFO4O_08275</name>
</gene>
<feature type="domain" description="Glycosyltransferase 2-like" evidence="2">
    <location>
        <begin position="10"/>
        <end position="117"/>
    </location>
</feature>
<keyword evidence="4" id="KW-1185">Reference proteome</keyword>
<comment type="caution">
    <text evidence="3">The sequence shown here is derived from an EMBL/GenBank/DDBJ whole genome shotgun (WGS) entry which is preliminary data.</text>
</comment>
<keyword evidence="1" id="KW-0175">Coiled coil</keyword>
<organism evidence="3 4">
    <name type="scientific">Glaciecola siphonariae</name>
    <dbReference type="NCBI Taxonomy" id="521012"/>
    <lineage>
        <taxon>Bacteria</taxon>
        <taxon>Pseudomonadati</taxon>
        <taxon>Pseudomonadota</taxon>
        <taxon>Gammaproteobacteria</taxon>
        <taxon>Alteromonadales</taxon>
        <taxon>Alteromonadaceae</taxon>
        <taxon>Glaciecola</taxon>
    </lineage>
</organism>
<evidence type="ECO:0000256" key="1">
    <source>
        <dbReference type="SAM" id="Coils"/>
    </source>
</evidence>
<evidence type="ECO:0000259" key="2">
    <source>
        <dbReference type="Pfam" id="PF00535"/>
    </source>
</evidence>
<dbReference type="EMBL" id="JBHSGU010000002">
    <property type="protein sequence ID" value="MFC4700147.1"/>
    <property type="molecule type" value="Genomic_DNA"/>
</dbReference>
<evidence type="ECO:0000313" key="3">
    <source>
        <dbReference type="EMBL" id="MFC4700147.1"/>
    </source>
</evidence>
<dbReference type="InterPro" id="IPR029044">
    <property type="entry name" value="Nucleotide-diphossugar_trans"/>
</dbReference>
<sequence length="337" mass="38514">MSKCINGLVSIIMPIYNRARFLAQAIDSICGQQYTNWELIIVDDGSSDDSLSLLADLVKDITQPIVILEQTNQGPAAARNAGINAAKGEFVAFFDSDDFWYSFHLQNCVQALQAHPQLSWIYGACERYHFDTKECLQRSTFYTSDAPNKLFSIARKTENGVYLLDSSEAILLQLTTGLDNGLQNSVLRKTVLDKHLIPNFRVGEDRLFIIMALKSGFNMGFIDQIHVRYYVHDANISDTNKDSDNYERRIEALERLMTAKNALVDLVDLNKRELKVYKHQVSKELFWELGYALYQASGDYRRAMSTYAKAIKLKPFTPSYYKTYVVSCIKRIFSFSF</sequence>
<dbReference type="PANTHER" id="PTHR22916:SF3">
    <property type="entry name" value="UDP-GLCNAC:BETAGAL BETA-1,3-N-ACETYLGLUCOSAMINYLTRANSFERASE-LIKE PROTEIN 1"/>
    <property type="match status" value="1"/>
</dbReference>
<accession>A0ABV9LUF7</accession>
<feature type="coiled-coil region" evidence="1">
    <location>
        <begin position="236"/>
        <end position="263"/>
    </location>
</feature>
<dbReference type="SUPFAM" id="SSF53448">
    <property type="entry name" value="Nucleotide-diphospho-sugar transferases"/>
    <property type="match status" value="1"/>
</dbReference>
<protein>
    <submittedName>
        <fullName evidence="3">Glycosyltransferase family 2 protein</fullName>
    </submittedName>
</protein>
<name>A0ABV9LUF7_9ALTE</name>
<dbReference type="Pfam" id="PF00535">
    <property type="entry name" value="Glycos_transf_2"/>
    <property type="match status" value="1"/>
</dbReference>